<dbReference type="CDD" id="cd07572">
    <property type="entry name" value="nit"/>
    <property type="match status" value="1"/>
</dbReference>
<accession>A0A4R3LQL3</accession>
<dbReference type="PANTHER" id="PTHR23088:SF27">
    <property type="entry name" value="DEAMINATED GLUTATHIONE AMIDASE"/>
    <property type="match status" value="1"/>
</dbReference>
<dbReference type="PROSITE" id="PS50263">
    <property type="entry name" value="CN_HYDROLASE"/>
    <property type="match status" value="1"/>
</dbReference>
<name>A0A4R3LQL3_9BURK</name>
<dbReference type="Gene3D" id="3.60.110.10">
    <property type="entry name" value="Carbon-nitrogen hydrolase"/>
    <property type="match status" value="1"/>
</dbReference>
<evidence type="ECO:0000256" key="1">
    <source>
        <dbReference type="ARBA" id="ARBA00022801"/>
    </source>
</evidence>
<dbReference type="PANTHER" id="PTHR23088">
    <property type="entry name" value="NITRILASE-RELATED"/>
    <property type="match status" value="1"/>
</dbReference>
<proteinExistence type="predicted"/>
<dbReference type="Pfam" id="PF00795">
    <property type="entry name" value="CN_hydrolase"/>
    <property type="match status" value="1"/>
</dbReference>
<dbReference type="InterPro" id="IPR036526">
    <property type="entry name" value="C-N_Hydrolase_sf"/>
</dbReference>
<protein>
    <submittedName>
        <fullName evidence="3">Nitrilase</fullName>
    </submittedName>
</protein>
<reference evidence="3 4" key="1">
    <citation type="submission" date="2019-03" db="EMBL/GenBank/DDBJ databases">
        <title>Genomic Encyclopedia of Type Strains, Phase IV (KMG-IV): sequencing the most valuable type-strain genomes for metagenomic binning, comparative biology and taxonomic classification.</title>
        <authorList>
            <person name="Goeker M."/>
        </authorList>
    </citation>
    <scope>NUCLEOTIDE SEQUENCE [LARGE SCALE GENOMIC DNA]</scope>
    <source>
        <strain evidence="3 4">DSM 24591</strain>
    </source>
</reference>
<organism evidence="3 4">
    <name type="scientific">Paralcaligenes ureilyticus</name>
    <dbReference type="NCBI Taxonomy" id="627131"/>
    <lineage>
        <taxon>Bacteria</taxon>
        <taxon>Pseudomonadati</taxon>
        <taxon>Pseudomonadota</taxon>
        <taxon>Betaproteobacteria</taxon>
        <taxon>Burkholderiales</taxon>
        <taxon>Alcaligenaceae</taxon>
        <taxon>Paralcaligenes</taxon>
    </lineage>
</organism>
<sequence>MTALKQIFKVAAIQTVSTTDLTVNLEQAAVLIKKAAQAGAELIALPEYFCIMGRHDRDKLALRESLGQGPIQEFLAEQARQYGVWLVGGTIPLESPDDNRIYNSSLVFDPSGTRVARYDKIHLFGFKKGTESYDETISIRPGENTPQLFDAPCGKTGLSICYDLRFPEFYRALGELSLIIVPAAFTYTTGSAHWEILLRARAIENQCYVLAPAQGGKHENGRRTWGHSILIDPWGDIMDVCPEGPGFVIGAVDQQRLQDVRLSLPALKHRTM</sequence>
<dbReference type="OrthoDB" id="9811121at2"/>
<keyword evidence="1" id="KW-0378">Hydrolase</keyword>
<evidence type="ECO:0000313" key="4">
    <source>
        <dbReference type="Proteomes" id="UP000295525"/>
    </source>
</evidence>
<evidence type="ECO:0000259" key="2">
    <source>
        <dbReference type="PROSITE" id="PS50263"/>
    </source>
</evidence>
<dbReference type="RefSeq" id="WP_132584875.1">
    <property type="nucleotide sequence ID" value="NZ_SMAJ01000017.1"/>
</dbReference>
<dbReference type="InterPro" id="IPR045254">
    <property type="entry name" value="Nit1/2_C-N_Hydrolase"/>
</dbReference>
<feature type="domain" description="CN hydrolase" evidence="2">
    <location>
        <begin position="8"/>
        <end position="254"/>
    </location>
</feature>
<dbReference type="EMBL" id="SMAJ01000017">
    <property type="protein sequence ID" value="TCT02793.1"/>
    <property type="molecule type" value="Genomic_DNA"/>
</dbReference>
<gene>
    <name evidence="3" type="ORF">EDC26_11769</name>
</gene>
<dbReference type="InterPro" id="IPR003010">
    <property type="entry name" value="C-N_Hydrolase"/>
</dbReference>
<evidence type="ECO:0000313" key="3">
    <source>
        <dbReference type="EMBL" id="TCT02793.1"/>
    </source>
</evidence>
<dbReference type="Proteomes" id="UP000295525">
    <property type="component" value="Unassembled WGS sequence"/>
</dbReference>
<dbReference type="SUPFAM" id="SSF56317">
    <property type="entry name" value="Carbon-nitrogen hydrolase"/>
    <property type="match status" value="1"/>
</dbReference>
<dbReference type="AlphaFoldDB" id="A0A4R3LQL3"/>
<dbReference type="GO" id="GO:0016811">
    <property type="term" value="F:hydrolase activity, acting on carbon-nitrogen (but not peptide) bonds, in linear amides"/>
    <property type="evidence" value="ECO:0007669"/>
    <property type="project" value="InterPro"/>
</dbReference>
<comment type="caution">
    <text evidence="3">The sequence shown here is derived from an EMBL/GenBank/DDBJ whole genome shotgun (WGS) entry which is preliminary data.</text>
</comment>
<keyword evidence="4" id="KW-1185">Reference proteome</keyword>